<feature type="region of interest" description="Disordered" evidence="1">
    <location>
        <begin position="1"/>
        <end position="65"/>
    </location>
</feature>
<feature type="compositionally biased region" description="Acidic residues" evidence="1">
    <location>
        <begin position="220"/>
        <end position="229"/>
    </location>
</feature>
<dbReference type="VEuPathDB" id="VectorBase:AFAF011779"/>
<evidence type="ECO:0000313" key="3">
    <source>
        <dbReference type="Proteomes" id="UP000075886"/>
    </source>
</evidence>
<organism evidence="2 3">
    <name type="scientific">Anopheles farauti</name>
    <dbReference type="NCBI Taxonomy" id="69004"/>
    <lineage>
        <taxon>Eukaryota</taxon>
        <taxon>Metazoa</taxon>
        <taxon>Ecdysozoa</taxon>
        <taxon>Arthropoda</taxon>
        <taxon>Hexapoda</taxon>
        <taxon>Insecta</taxon>
        <taxon>Pterygota</taxon>
        <taxon>Neoptera</taxon>
        <taxon>Endopterygota</taxon>
        <taxon>Diptera</taxon>
        <taxon>Nematocera</taxon>
        <taxon>Culicoidea</taxon>
        <taxon>Culicidae</taxon>
        <taxon>Anophelinae</taxon>
        <taxon>Anopheles</taxon>
    </lineage>
</organism>
<dbReference type="EnsemblMetazoa" id="AFAF011779-RA">
    <property type="protein sequence ID" value="AFAF011779-PA"/>
    <property type="gene ID" value="AFAF011779"/>
</dbReference>
<dbReference type="AlphaFoldDB" id="A0A182QJY4"/>
<feature type="compositionally biased region" description="Basic and acidic residues" evidence="1">
    <location>
        <begin position="20"/>
        <end position="31"/>
    </location>
</feature>
<feature type="compositionally biased region" description="Basic and acidic residues" evidence="1">
    <location>
        <begin position="42"/>
        <end position="54"/>
    </location>
</feature>
<feature type="compositionally biased region" description="Acidic residues" evidence="1">
    <location>
        <begin position="10"/>
        <end position="19"/>
    </location>
</feature>
<dbReference type="GO" id="GO:0005634">
    <property type="term" value="C:nucleus"/>
    <property type="evidence" value="ECO:0007669"/>
    <property type="project" value="TreeGrafter"/>
</dbReference>
<dbReference type="Proteomes" id="UP000075886">
    <property type="component" value="Unassembled WGS sequence"/>
</dbReference>
<dbReference type="Pfam" id="PF10253">
    <property type="entry name" value="PRCC"/>
    <property type="match status" value="1"/>
</dbReference>
<reference evidence="3" key="1">
    <citation type="submission" date="2014-01" db="EMBL/GenBank/DDBJ databases">
        <title>The Genome Sequence of Anopheles farauti FAR1 (V2).</title>
        <authorList>
            <consortium name="The Broad Institute Genomics Platform"/>
            <person name="Neafsey D.E."/>
            <person name="Besansky N."/>
            <person name="Howell P."/>
            <person name="Walton C."/>
            <person name="Young S.K."/>
            <person name="Zeng Q."/>
            <person name="Gargeya S."/>
            <person name="Fitzgerald M."/>
            <person name="Haas B."/>
            <person name="Abouelleil A."/>
            <person name="Allen A.W."/>
            <person name="Alvarado L."/>
            <person name="Arachchi H.M."/>
            <person name="Berlin A.M."/>
            <person name="Chapman S.B."/>
            <person name="Gainer-Dewar J."/>
            <person name="Goldberg J."/>
            <person name="Griggs A."/>
            <person name="Gujja S."/>
            <person name="Hansen M."/>
            <person name="Howarth C."/>
            <person name="Imamovic A."/>
            <person name="Ireland A."/>
            <person name="Larimer J."/>
            <person name="McCowan C."/>
            <person name="Murphy C."/>
            <person name="Pearson M."/>
            <person name="Poon T.W."/>
            <person name="Priest M."/>
            <person name="Roberts A."/>
            <person name="Saif S."/>
            <person name="Shea T."/>
            <person name="Sisk P."/>
            <person name="Sykes S."/>
            <person name="Wortman J."/>
            <person name="Nusbaum C."/>
            <person name="Birren B."/>
        </authorList>
    </citation>
    <scope>NUCLEOTIDE SEQUENCE [LARGE SCALE GENOMIC DNA]</scope>
    <source>
        <strain evidence="3">FAR1</strain>
    </source>
</reference>
<protein>
    <recommendedName>
        <fullName evidence="4">Proline-rich protein PRCC</fullName>
    </recommendedName>
</protein>
<sequence length="406" mass="44598">MSLVAYEYSSGEESDEEETETKSETIKKNGTTDHQTTNVETELEREPEVVEQPKHSLHLPAPKHLNDLSVEEEDDEFLYKKALPTDIPLPKPPAVVLDKPKVRNGKVQITIPSMKEFLDGDDAQDTKKGKPMIGAALPKKTTNLLSLLPKPRSALFETKPSPSTGPAAANGSSFSKRLVPDSVANRPRNVPMSTAKPSSSRSSGDASKKPPKATPQPTNSDEDDDDDENNQTVDFFSFNKVDELPTVSTNEISAMVAKKAAKISENMRKYTEPEEQPDGAHLNEPVSQEPPGQPDDGSQDLANETALSALIGGNRAKRARIEEVDLIEITSADIVPSKEDFLRRQLQDETGYVPTGHLVGDWTCTSKRKSHITQLASKAQANAQELEAMWAANRQSRRQTQSKYGF</sequence>
<dbReference type="InterPro" id="IPR018800">
    <property type="entry name" value="PRCC"/>
</dbReference>
<accession>A0A182QJY4</accession>
<keyword evidence="3" id="KW-1185">Reference proteome</keyword>
<evidence type="ECO:0008006" key="4">
    <source>
        <dbReference type="Google" id="ProtNLM"/>
    </source>
</evidence>
<dbReference type="STRING" id="69004.A0A182QJY4"/>
<feature type="region of interest" description="Disordered" evidence="1">
    <location>
        <begin position="118"/>
        <end position="306"/>
    </location>
</feature>
<dbReference type="EMBL" id="AXCN02000423">
    <property type="status" value="NOT_ANNOTATED_CDS"/>
    <property type="molecule type" value="Genomic_DNA"/>
</dbReference>
<feature type="compositionally biased region" description="Polar residues" evidence="1">
    <location>
        <begin position="160"/>
        <end position="175"/>
    </location>
</feature>
<name>A0A182QJY4_9DIPT</name>
<evidence type="ECO:0000313" key="2">
    <source>
        <dbReference type="EnsemblMetazoa" id="AFAF011779-PA"/>
    </source>
</evidence>
<evidence type="ECO:0000256" key="1">
    <source>
        <dbReference type="SAM" id="MobiDB-lite"/>
    </source>
</evidence>
<reference evidence="2" key="2">
    <citation type="submission" date="2020-05" db="UniProtKB">
        <authorList>
            <consortium name="EnsemblMetazoa"/>
        </authorList>
    </citation>
    <scope>IDENTIFICATION</scope>
    <source>
        <strain evidence="2">FAR1</strain>
    </source>
</reference>
<dbReference type="PANTHER" id="PTHR13621">
    <property type="entry name" value="PROLINE-RICH PROTEIN PRCC"/>
    <property type="match status" value="1"/>
</dbReference>
<proteinExistence type="predicted"/>
<dbReference type="PANTHER" id="PTHR13621:SF2">
    <property type="entry name" value="PROLINE-RICH PROTEIN PRCC"/>
    <property type="match status" value="1"/>
</dbReference>